<dbReference type="Pfam" id="PF00125">
    <property type="entry name" value="Histone"/>
    <property type="match status" value="1"/>
</dbReference>
<protein>
    <submittedName>
        <fullName evidence="16">Histone H1.0-like</fullName>
    </submittedName>
</protein>
<keyword evidence="8" id="KW-0597">Phosphoprotein</keyword>
<evidence type="ECO:0000256" key="2">
    <source>
        <dbReference type="ARBA" id="ARBA00004123"/>
    </source>
</evidence>
<dbReference type="Gene3D" id="1.10.10.10">
    <property type="entry name" value="Winged helix-like DNA-binding domain superfamily/Winged helix DNA-binding domain"/>
    <property type="match status" value="1"/>
</dbReference>
<proteinExistence type="inferred from homology"/>
<dbReference type="GO" id="GO:0005634">
    <property type="term" value="C:nucleus"/>
    <property type="evidence" value="ECO:0007669"/>
    <property type="project" value="UniProtKB-SubCell"/>
</dbReference>
<dbReference type="FunFam" id="1.10.10.10:FF:000140">
    <property type="entry name" value="Histone H1.0"/>
    <property type="match status" value="1"/>
</dbReference>
<dbReference type="GO" id="GO:0000786">
    <property type="term" value="C:nucleosome"/>
    <property type="evidence" value="ECO:0007669"/>
    <property type="project" value="UniProtKB-KW"/>
</dbReference>
<dbReference type="Proteomes" id="UP000694844">
    <property type="component" value="Chromosome 3"/>
</dbReference>
<dbReference type="SUPFAM" id="SSF46785">
    <property type="entry name" value="Winged helix' DNA-binding domain"/>
    <property type="match status" value="1"/>
</dbReference>
<evidence type="ECO:0000256" key="5">
    <source>
        <dbReference type="ARBA" id="ARBA00011538"/>
    </source>
</evidence>
<dbReference type="Pfam" id="PF00538">
    <property type="entry name" value="Linker_histone"/>
    <property type="match status" value="1"/>
</dbReference>
<dbReference type="InterPro" id="IPR009072">
    <property type="entry name" value="Histone-fold"/>
</dbReference>
<feature type="compositionally biased region" description="Basic residues" evidence="13">
    <location>
        <begin position="195"/>
        <end position="213"/>
    </location>
</feature>
<dbReference type="PRINTS" id="PR00622">
    <property type="entry name" value="HISTONEH3"/>
</dbReference>
<dbReference type="KEGG" id="cvn:111124711"/>
<keyword evidence="9" id="KW-0007">Acetylation</keyword>
<feature type="region of interest" description="Disordered" evidence="13">
    <location>
        <begin position="138"/>
        <end position="231"/>
    </location>
</feature>
<organism evidence="15 16">
    <name type="scientific">Crassostrea virginica</name>
    <name type="common">Eastern oyster</name>
    <dbReference type="NCBI Taxonomy" id="6565"/>
    <lineage>
        <taxon>Eukaryota</taxon>
        <taxon>Metazoa</taxon>
        <taxon>Spiralia</taxon>
        <taxon>Lophotrochozoa</taxon>
        <taxon>Mollusca</taxon>
        <taxon>Bivalvia</taxon>
        <taxon>Autobranchia</taxon>
        <taxon>Pteriomorphia</taxon>
        <taxon>Ostreida</taxon>
        <taxon>Ostreoidea</taxon>
        <taxon>Ostreidae</taxon>
        <taxon>Crassostrea</taxon>
    </lineage>
</organism>
<feature type="domain" description="H15" evidence="14">
    <location>
        <begin position="79"/>
        <end position="155"/>
    </location>
</feature>
<dbReference type="InterPro" id="IPR000164">
    <property type="entry name" value="Histone_H3/CENP-A"/>
</dbReference>
<evidence type="ECO:0000256" key="13">
    <source>
        <dbReference type="SAM" id="MobiDB-lite"/>
    </source>
</evidence>
<comment type="subcellular location">
    <subcellularLocation>
        <location evidence="3">Chromosome</location>
    </subcellularLocation>
    <subcellularLocation>
        <location evidence="2">Nucleus</location>
    </subcellularLocation>
</comment>
<keyword evidence="15" id="KW-1185">Reference proteome</keyword>
<keyword evidence="6" id="KW-0158">Chromosome</keyword>
<evidence type="ECO:0000256" key="6">
    <source>
        <dbReference type="ARBA" id="ARBA00022454"/>
    </source>
</evidence>
<evidence type="ECO:0000259" key="14">
    <source>
        <dbReference type="PROSITE" id="PS51504"/>
    </source>
</evidence>
<dbReference type="GeneID" id="111124711"/>
<dbReference type="PROSITE" id="PS00959">
    <property type="entry name" value="HISTONE_H3_2"/>
    <property type="match status" value="1"/>
</dbReference>
<keyword evidence="12" id="KW-0544">Nucleosome core</keyword>
<dbReference type="OrthoDB" id="1110759at2759"/>
<name>A0A8B8D7L4_CRAVI</name>
<dbReference type="CDD" id="cd00073">
    <property type="entry name" value="H15"/>
    <property type="match status" value="1"/>
</dbReference>
<accession>A0A8B8D7L4</accession>
<reference evidence="16" key="1">
    <citation type="submission" date="2025-08" db="UniProtKB">
        <authorList>
            <consortium name="RefSeq"/>
        </authorList>
    </citation>
    <scope>IDENTIFICATION</scope>
    <source>
        <tissue evidence="16">Whole sample</tissue>
    </source>
</reference>
<dbReference type="CDD" id="cd22911">
    <property type="entry name" value="HFD_H3"/>
    <property type="match status" value="1"/>
</dbReference>
<dbReference type="Gene3D" id="1.10.20.10">
    <property type="entry name" value="Histone, subunit A"/>
    <property type="match status" value="1"/>
</dbReference>
<dbReference type="GO" id="GO:0046982">
    <property type="term" value="F:protein heterodimerization activity"/>
    <property type="evidence" value="ECO:0007669"/>
    <property type="project" value="InterPro"/>
</dbReference>
<comment type="similarity">
    <text evidence="4">Belongs to the histone H3 family.</text>
</comment>
<dbReference type="GO" id="GO:0003677">
    <property type="term" value="F:DNA binding"/>
    <property type="evidence" value="ECO:0007669"/>
    <property type="project" value="UniProtKB-KW"/>
</dbReference>
<gene>
    <name evidence="16" type="primary">LOC111124711</name>
</gene>
<evidence type="ECO:0000256" key="8">
    <source>
        <dbReference type="ARBA" id="ARBA00022553"/>
    </source>
</evidence>
<dbReference type="InterPro" id="IPR036390">
    <property type="entry name" value="WH_DNA-bd_sf"/>
</dbReference>
<dbReference type="GO" id="GO:0030527">
    <property type="term" value="F:structural constituent of chromatin"/>
    <property type="evidence" value="ECO:0007669"/>
    <property type="project" value="InterPro"/>
</dbReference>
<evidence type="ECO:0000256" key="9">
    <source>
        <dbReference type="ARBA" id="ARBA00022990"/>
    </source>
</evidence>
<feature type="region of interest" description="Disordered" evidence="13">
    <location>
        <begin position="56"/>
        <end position="78"/>
    </location>
</feature>
<dbReference type="RefSeq" id="XP_022323544.1">
    <property type="nucleotide sequence ID" value="XM_022467836.1"/>
</dbReference>
<feature type="compositionally biased region" description="Basic residues" evidence="13">
    <location>
        <begin position="163"/>
        <end position="178"/>
    </location>
</feature>
<evidence type="ECO:0000256" key="4">
    <source>
        <dbReference type="ARBA" id="ARBA00010343"/>
    </source>
</evidence>
<comment type="function">
    <text evidence="1">Core component of nucleosome. Nucleosomes wrap and compact DNA into chromatin, limiting DNA accessibility to the cellular machineries which require DNA as a template. Histones thereby play a central role in transcription regulation, DNA repair, DNA replication and chromosomal stability. DNA accessibility is regulated via a complex set of post-translational modifications of histones, also called histone code, and nucleosome remodeling.</text>
</comment>
<evidence type="ECO:0000256" key="3">
    <source>
        <dbReference type="ARBA" id="ARBA00004286"/>
    </source>
</evidence>
<sequence>MQKEDEKHTLDVRAVQFCGMFSRWSALNVNKNSECTSDLVIPQFVQRRRNIVLSHGRHSTRSTATPAKKRATKPKAPAAHPKYVDMIRAALESLKERGGSSRQAILKYIMANFKVGNDVNSINAHLKLALKSGVKKGALKQAKGTGASGSFKLGEKPKTEKKPKAKKVSKPKTAKPKKAAAAAKPKKAAGEKKTAEKKKKSPKKAAAPKKAARKSAPATGGVKKPHRYRPGTVALREIRRYQKSTELLIRKLPFQRLVREIAQDFKTDLRFQSSAVMALQEASEAYLVGLFEDTNLCAIHAKRVTIMPKDIQLARRIRGERA</sequence>
<evidence type="ECO:0000256" key="1">
    <source>
        <dbReference type="ARBA" id="ARBA00002001"/>
    </source>
</evidence>
<evidence type="ECO:0000256" key="7">
    <source>
        <dbReference type="ARBA" id="ARBA00022481"/>
    </source>
</evidence>
<evidence type="ECO:0000256" key="11">
    <source>
        <dbReference type="ARBA" id="ARBA00023242"/>
    </source>
</evidence>
<dbReference type="InterPro" id="IPR036388">
    <property type="entry name" value="WH-like_DNA-bd_sf"/>
</dbReference>
<evidence type="ECO:0000313" key="15">
    <source>
        <dbReference type="Proteomes" id="UP000694844"/>
    </source>
</evidence>
<keyword evidence="7" id="KW-0488">Methylation</keyword>
<comment type="subunit">
    <text evidence="5">The nucleosome is a histone octamer containing two molecules each of H2A, H2B, H3 and H4 assembled in one H3-H4 heterotetramer and two H2A-H2B heterodimers. The octamer wraps approximately 147 bp of DNA.</text>
</comment>
<evidence type="ECO:0000313" key="16">
    <source>
        <dbReference type="RefSeq" id="XP_022323544.1"/>
    </source>
</evidence>
<dbReference type="PROSITE" id="PS51504">
    <property type="entry name" value="H15"/>
    <property type="match status" value="1"/>
</dbReference>
<dbReference type="SMART" id="SM00428">
    <property type="entry name" value="H3"/>
    <property type="match status" value="1"/>
</dbReference>
<dbReference type="SMART" id="SM00526">
    <property type="entry name" value="H15"/>
    <property type="match status" value="1"/>
</dbReference>
<dbReference type="InterPro" id="IPR007125">
    <property type="entry name" value="H2A/H2B/H3"/>
</dbReference>
<dbReference type="SUPFAM" id="SSF47113">
    <property type="entry name" value="Histone-fold"/>
    <property type="match status" value="1"/>
</dbReference>
<keyword evidence="10" id="KW-0238">DNA-binding</keyword>
<keyword evidence="11" id="KW-0539">Nucleus</keyword>
<evidence type="ECO:0000256" key="10">
    <source>
        <dbReference type="ARBA" id="ARBA00023125"/>
    </source>
</evidence>
<dbReference type="PANTHER" id="PTHR11426">
    <property type="entry name" value="HISTONE H3"/>
    <property type="match status" value="1"/>
</dbReference>
<dbReference type="FunFam" id="1.10.20.10:FF:000024">
    <property type="entry name" value="Histone H3"/>
    <property type="match status" value="1"/>
</dbReference>
<evidence type="ECO:0000256" key="12">
    <source>
        <dbReference type="ARBA" id="ARBA00023269"/>
    </source>
</evidence>
<dbReference type="GO" id="GO:0006334">
    <property type="term" value="P:nucleosome assembly"/>
    <property type="evidence" value="ECO:0007669"/>
    <property type="project" value="InterPro"/>
</dbReference>
<feature type="compositionally biased region" description="Basic and acidic residues" evidence="13">
    <location>
        <begin position="153"/>
        <end position="162"/>
    </location>
</feature>
<dbReference type="AlphaFoldDB" id="A0A8B8D7L4"/>
<dbReference type="InterPro" id="IPR005818">
    <property type="entry name" value="Histone_H1/H5_H15"/>
</dbReference>